<dbReference type="Proteomes" id="UP001501509">
    <property type="component" value="Unassembled WGS sequence"/>
</dbReference>
<name>A0ABN3QJ89_9ACTN</name>
<dbReference type="GO" id="GO:0005524">
    <property type="term" value="F:ATP binding"/>
    <property type="evidence" value="ECO:0007669"/>
    <property type="project" value="UniProtKB-KW"/>
</dbReference>
<keyword evidence="3" id="KW-1185">Reference proteome</keyword>
<comment type="caution">
    <text evidence="2">The sequence shown here is derived from an EMBL/GenBank/DDBJ whole genome shotgun (WGS) entry which is preliminary data.</text>
</comment>
<evidence type="ECO:0000313" key="3">
    <source>
        <dbReference type="Proteomes" id="UP001501509"/>
    </source>
</evidence>
<sequence length="539" mass="58645">MRAERVPGVIGDGALRPMSGRQVGALRLPPHRTSTMNLQAIYPWQADAGLGALGPLVGHNILGGGSFCFDPWDWYDAGVITNPNGMTFGEIGSRKSTEVKTRVARAFEFGRGAFVTDPKDEYTDLAHFLGYEPIYLGPGRAARLNPFDFVVGGSEDPTAVQDRHLSMLQALGTGVLRRDLTEAEMTLCRISIAELTDGQLRRAVDGAGQPTVAASPGDRMRVPILPEVVDVMQHPSSASIAELPLDKGELRVATADLIMGFQRLVDGDLKGMFDGPTTVERDPRGRFLTVNLSAVLAERREALPLVRICASAWLQAAISAHRMRRYNIADEAWADMTLGTLRWHQSRFKLARQHLISNWLVMHKPADLMTAGDAGSELDRLAMSLIADAGVIVFYRQKPQQIPLCQSYFGVTDKEAEWLGRLHPGQALWWIGGDRSLVIQHIRSPTEATFTNTDFAPISDTGPQDFAPDAPTPDGPGPGDHGVDGHEPDAREHHAPAVDGAEPALLTLDAPDLRPHNVTPVQGGQNTQPRIEPPSRAQP</sequence>
<dbReference type="SUPFAM" id="SSF52540">
    <property type="entry name" value="P-loop containing nucleoside triphosphate hydrolases"/>
    <property type="match status" value="1"/>
</dbReference>
<accession>A0ABN3QJ89</accession>
<feature type="compositionally biased region" description="Polar residues" evidence="1">
    <location>
        <begin position="519"/>
        <end position="529"/>
    </location>
</feature>
<reference evidence="2 3" key="1">
    <citation type="journal article" date="2019" name="Int. J. Syst. Evol. Microbiol.">
        <title>The Global Catalogue of Microorganisms (GCM) 10K type strain sequencing project: providing services to taxonomists for standard genome sequencing and annotation.</title>
        <authorList>
            <consortium name="The Broad Institute Genomics Platform"/>
            <consortium name="The Broad Institute Genome Sequencing Center for Infectious Disease"/>
            <person name="Wu L."/>
            <person name="Ma J."/>
        </authorList>
    </citation>
    <scope>NUCLEOTIDE SEQUENCE [LARGE SCALE GENOMIC DNA]</scope>
    <source>
        <strain evidence="2 3">JCM 6833</strain>
    </source>
</reference>
<feature type="compositionally biased region" description="Basic and acidic residues" evidence="1">
    <location>
        <begin position="481"/>
        <end position="496"/>
    </location>
</feature>
<keyword evidence="2" id="KW-0547">Nucleotide-binding</keyword>
<evidence type="ECO:0000313" key="2">
    <source>
        <dbReference type="EMBL" id="GAA2627663.1"/>
    </source>
</evidence>
<dbReference type="Gene3D" id="3.40.50.300">
    <property type="entry name" value="P-loop containing nucleotide triphosphate hydrolases"/>
    <property type="match status" value="2"/>
</dbReference>
<dbReference type="EMBL" id="BAAATD010000013">
    <property type="protein sequence ID" value="GAA2627663.1"/>
    <property type="molecule type" value="Genomic_DNA"/>
</dbReference>
<dbReference type="InterPro" id="IPR027417">
    <property type="entry name" value="P-loop_NTPase"/>
</dbReference>
<evidence type="ECO:0000256" key="1">
    <source>
        <dbReference type="SAM" id="MobiDB-lite"/>
    </source>
</evidence>
<proteinExistence type="predicted"/>
<protein>
    <submittedName>
        <fullName evidence="2">ATP-binding protein</fullName>
    </submittedName>
</protein>
<feature type="region of interest" description="Disordered" evidence="1">
    <location>
        <begin position="450"/>
        <end position="539"/>
    </location>
</feature>
<organism evidence="2 3">
    <name type="scientific">Actinomadura fulvescens</name>
    <dbReference type="NCBI Taxonomy" id="46160"/>
    <lineage>
        <taxon>Bacteria</taxon>
        <taxon>Bacillati</taxon>
        <taxon>Actinomycetota</taxon>
        <taxon>Actinomycetes</taxon>
        <taxon>Streptosporangiales</taxon>
        <taxon>Thermomonosporaceae</taxon>
        <taxon>Actinomadura</taxon>
    </lineage>
</organism>
<keyword evidence="2" id="KW-0067">ATP-binding</keyword>
<gene>
    <name evidence="2" type="ORF">GCM10010411_76050</name>
</gene>